<dbReference type="EMBL" id="LT960611">
    <property type="protein sequence ID" value="SON49826.1"/>
    <property type="molecule type" value="Genomic_DNA"/>
</dbReference>
<evidence type="ECO:0000259" key="5">
    <source>
        <dbReference type="PROSITE" id="PS50931"/>
    </source>
</evidence>
<keyword evidence="4" id="KW-0804">Transcription</keyword>
<evidence type="ECO:0000256" key="4">
    <source>
        <dbReference type="ARBA" id="ARBA00023163"/>
    </source>
</evidence>
<dbReference type="PROSITE" id="PS50931">
    <property type="entry name" value="HTH_LYSR"/>
    <property type="match status" value="1"/>
</dbReference>
<dbReference type="Pfam" id="PF00126">
    <property type="entry name" value="HTH_1"/>
    <property type="match status" value="1"/>
</dbReference>
<dbReference type="SUPFAM" id="SSF53850">
    <property type="entry name" value="Periplasmic binding protein-like II"/>
    <property type="match status" value="1"/>
</dbReference>
<evidence type="ECO:0000313" key="6">
    <source>
        <dbReference type="EMBL" id="SON49826.1"/>
    </source>
</evidence>
<protein>
    <submittedName>
        <fullName evidence="6">Transcriptional regulator</fullName>
    </submittedName>
</protein>
<dbReference type="Gene3D" id="1.10.10.10">
    <property type="entry name" value="Winged helix-like DNA-binding domain superfamily/Winged helix DNA-binding domain"/>
    <property type="match status" value="1"/>
</dbReference>
<reference evidence="6 7" key="1">
    <citation type="submission" date="2017-10" db="EMBL/GenBank/DDBJ databases">
        <authorList>
            <person name="Banno H."/>
            <person name="Chua N.-H."/>
        </authorList>
    </citation>
    <scope>NUCLEOTIDE SEQUENCE [LARGE SCALE GENOMIC DNA]</scope>
    <source>
        <strain evidence="6">Vibrio tapetis CECT4600</strain>
    </source>
</reference>
<dbReference type="FunFam" id="1.10.10.10:FF:000001">
    <property type="entry name" value="LysR family transcriptional regulator"/>
    <property type="match status" value="1"/>
</dbReference>
<dbReference type="GO" id="GO:0003700">
    <property type="term" value="F:DNA-binding transcription factor activity"/>
    <property type="evidence" value="ECO:0007669"/>
    <property type="project" value="InterPro"/>
</dbReference>
<gene>
    <name evidence="6" type="ORF">VTAP4600_A1847</name>
</gene>
<dbReference type="Gene3D" id="3.40.190.10">
    <property type="entry name" value="Periplasmic binding protein-like II"/>
    <property type="match status" value="2"/>
</dbReference>
<dbReference type="InterPro" id="IPR000847">
    <property type="entry name" value="LysR_HTH_N"/>
</dbReference>
<proteinExistence type="inferred from homology"/>
<accession>A0A2N8ZD50</accession>
<organism evidence="6 7">
    <name type="scientific">Vibrio tapetis subsp. tapetis</name>
    <dbReference type="NCBI Taxonomy" id="1671868"/>
    <lineage>
        <taxon>Bacteria</taxon>
        <taxon>Pseudomonadati</taxon>
        <taxon>Pseudomonadota</taxon>
        <taxon>Gammaproteobacteria</taxon>
        <taxon>Vibrionales</taxon>
        <taxon>Vibrionaceae</taxon>
        <taxon>Vibrio</taxon>
    </lineage>
</organism>
<dbReference type="PRINTS" id="PR00039">
    <property type="entry name" value="HTHLYSR"/>
</dbReference>
<dbReference type="PANTHER" id="PTHR30537">
    <property type="entry name" value="HTH-TYPE TRANSCRIPTIONAL REGULATOR"/>
    <property type="match status" value="1"/>
</dbReference>
<dbReference type="RefSeq" id="WP_102522432.1">
    <property type="nucleotide sequence ID" value="NZ_LT960611.1"/>
</dbReference>
<dbReference type="OrthoDB" id="5526340at2"/>
<evidence type="ECO:0000256" key="3">
    <source>
        <dbReference type="ARBA" id="ARBA00023125"/>
    </source>
</evidence>
<evidence type="ECO:0000313" key="7">
    <source>
        <dbReference type="Proteomes" id="UP000235828"/>
    </source>
</evidence>
<keyword evidence="2" id="KW-0805">Transcription regulation</keyword>
<dbReference type="InterPro" id="IPR036388">
    <property type="entry name" value="WH-like_DNA-bd_sf"/>
</dbReference>
<keyword evidence="7" id="KW-1185">Reference proteome</keyword>
<dbReference type="InterPro" id="IPR036390">
    <property type="entry name" value="WH_DNA-bd_sf"/>
</dbReference>
<keyword evidence="3" id="KW-0238">DNA-binding</keyword>
<dbReference type="KEGG" id="vta:A1847"/>
<dbReference type="SUPFAM" id="SSF46785">
    <property type="entry name" value="Winged helix' DNA-binding domain"/>
    <property type="match status" value="1"/>
</dbReference>
<dbReference type="GO" id="GO:0043565">
    <property type="term" value="F:sequence-specific DNA binding"/>
    <property type="evidence" value="ECO:0007669"/>
    <property type="project" value="TreeGrafter"/>
</dbReference>
<dbReference type="PANTHER" id="PTHR30537:SF74">
    <property type="entry name" value="HTH-TYPE TRANSCRIPTIONAL REGULATOR TRPI"/>
    <property type="match status" value="1"/>
</dbReference>
<comment type="similarity">
    <text evidence="1">Belongs to the LysR transcriptional regulatory family.</text>
</comment>
<dbReference type="Proteomes" id="UP000235828">
    <property type="component" value="Chromosome A"/>
</dbReference>
<evidence type="ECO:0000256" key="2">
    <source>
        <dbReference type="ARBA" id="ARBA00023015"/>
    </source>
</evidence>
<dbReference type="InterPro" id="IPR058163">
    <property type="entry name" value="LysR-type_TF_proteobact-type"/>
</dbReference>
<evidence type="ECO:0000256" key="1">
    <source>
        <dbReference type="ARBA" id="ARBA00009437"/>
    </source>
</evidence>
<dbReference type="AlphaFoldDB" id="A0A2N8ZD50"/>
<name>A0A2N8ZD50_9VIBR</name>
<sequence>MDNRLRHLPSLRYFEAAARLSSYSKAAEELFVSQAAVSQQIRQLEEQLACKLFIRKGREMALTHKGQTLLVHVSRGFSTILSGLNQIQSEPLEGVLIVGSPPSFASRWLLPRLWKFTVRHPEIPIKILTRCDVPDLKRGEIDIAIVQGEDLCLEDGLTHEVLINEPVYPYCSPQLAESMKFSHPKDLLRCWLIYFDSGCFPWESWFHQANVSMEANSIEWMEVGTFDMGLNTVMAGHGVCLATDSLAGDLIDRGLLVKPFDIGMTPGVQVNLCLDPSSPRRNRIQAFSQWLHEEVSVEGEPL</sequence>
<feature type="domain" description="HTH lysR-type" evidence="5">
    <location>
        <begin position="1"/>
        <end position="63"/>
    </location>
</feature>
<dbReference type="GO" id="GO:0006351">
    <property type="term" value="P:DNA-templated transcription"/>
    <property type="evidence" value="ECO:0007669"/>
    <property type="project" value="TreeGrafter"/>
</dbReference>
<dbReference type="InterPro" id="IPR005119">
    <property type="entry name" value="LysR_subst-bd"/>
</dbReference>
<dbReference type="Pfam" id="PF03466">
    <property type="entry name" value="LysR_substrate"/>
    <property type="match status" value="1"/>
</dbReference>